<dbReference type="EMBL" id="AP025304">
    <property type="protein sequence ID" value="BDD02508.1"/>
    <property type="molecule type" value="Genomic_DNA"/>
</dbReference>
<dbReference type="Pfam" id="PF12975">
    <property type="entry name" value="DUF3859"/>
    <property type="match status" value="1"/>
</dbReference>
<proteinExistence type="predicted"/>
<feature type="domain" description="DUF3859" evidence="1">
    <location>
        <begin position="7"/>
        <end position="131"/>
    </location>
</feature>
<evidence type="ECO:0000259" key="1">
    <source>
        <dbReference type="Pfam" id="PF12975"/>
    </source>
</evidence>
<dbReference type="Gene3D" id="2.60.40.2390">
    <property type="match status" value="1"/>
</dbReference>
<reference evidence="2 3" key="1">
    <citation type="submission" date="2021-12" db="EMBL/GenBank/DDBJ databases">
        <title>Genome sequencing of bacteria with rrn-lacking chromosome and rrn-plasmid.</title>
        <authorList>
            <person name="Anda M."/>
            <person name="Iwasaki W."/>
        </authorList>
    </citation>
    <scope>NUCLEOTIDE SEQUENCE [LARGE SCALE GENOMIC DNA]</scope>
    <source>
        <strain evidence="2 3">NBRC 101262</strain>
        <plasmid evidence="2 3">pPPrrn</plasmid>
    </source>
</reference>
<protein>
    <recommendedName>
        <fullName evidence="1">DUF3859 domain-containing protein</fullName>
    </recommendedName>
</protein>
<name>A0ABM7VNF1_9BACT</name>
<keyword evidence="2" id="KW-0614">Plasmid</keyword>
<dbReference type="RefSeq" id="WP_338399689.1">
    <property type="nucleotide sequence ID" value="NZ_AP025304.1"/>
</dbReference>
<dbReference type="InterPro" id="IPR024331">
    <property type="entry name" value="DUF3859"/>
</dbReference>
<evidence type="ECO:0000313" key="2">
    <source>
        <dbReference type="EMBL" id="BDD02508.1"/>
    </source>
</evidence>
<keyword evidence="3" id="KW-1185">Reference proteome</keyword>
<dbReference type="Proteomes" id="UP001354989">
    <property type="component" value="Plasmid pPPrrn"/>
</dbReference>
<accession>A0ABM7VNF1</accession>
<geneLocation type="plasmid" evidence="2 3">
    <name>pPPrrn</name>
</geneLocation>
<evidence type="ECO:0000313" key="3">
    <source>
        <dbReference type="Proteomes" id="UP001354989"/>
    </source>
</evidence>
<organism evidence="2 3">
    <name type="scientific">Persicobacter psychrovividus</name>
    <dbReference type="NCBI Taxonomy" id="387638"/>
    <lineage>
        <taxon>Bacteria</taxon>
        <taxon>Pseudomonadati</taxon>
        <taxon>Bacteroidota</taxon>
        <taxon>Cytophagia</taxon>
        <taxon>Cytophagales</taxon>
        <taxon>Persicobacteraceae</taxon>
        <taxon>Persicobacter</taxon>
    </lineage>
</organism>
<sequence>MARKKTKAEVKMISYGMYAEWDRDQQGIPDFEVLTDRIPAILDQEFGYVLQIGKGKGKGKRITFRIDHPGVRDEEGKVRPPFTGEVPINKNEYTFYLGDSVFGPTTEDKIGPWRMVTYIDGEQVADKTLHVVAP</sequence>
<gene>
    <name evidence="2" type="ORF">PEPS_47880</name>
</gene>